<dbReference type="HOGENOM" id="CLU_2404782_0_0_5"/>
<reference evidence="1 2" key="1">
    <citation type="submission" date="2010-04" db="EMBL/GenBank/DDBJ databases">
        <authorList>
            <person name="Qin X."/>
            <person name="Bachman B."/>
            <person name="Battles P."/>
            <person name="Bell A."/>
            <person name="Bess C."/>
            <person name="Bickham C."/>
            <person name="Chaboub L."/>
            <person name="Chen D."/>
            <person name="Coyle M."/>
            <person name="Deiros D.R."/>
            <person name="Dinh H."/>
            <person name="Forbes L."/>
            <person name="Fowler G."/>
            <person name="Francisco L."/>
            <person name="Fu Q."/>
            <person name="Gubbala S."/>
            <person name="Hale W."/>
            <person name="Han Y."/>
            <person name="Hemphill L."/>
            <person name="Highlander S.K."/>
            <person name="Hirani K."/>
            <person name="Hogues M."/>
            <person name="Jackson L."/>
            <person name="Jakkamsetti A."/>
            <person name="Javaid M."/>
            <person name="Jiang H."/>
            <person name="Korchina V."/>
            <person name="Kovar C."/>
            <person name="Lara F."/>
            <person name="Lee S."/>
            <person name="Mata R."/>
            <person name="Mathew T."/>
            <person name="Moen C."/>
            <person name="Morales K."/>
            <person name="Munidasa M."/>
            <person name="Nazareth L."/>
            <person name="Ngo R."/>
            <person name="Nguyen L."/>
            <person name="Okwuonu G."/>
            <person name="Ongeri F."/>
            <person name="Patil S."/>
            <person name="Petrosino J."/>
            <person name="Pham C."/>
            <person name="Pham P."/>
            <person name="Pu L.-L."/>
            <person name="Puazo M."/>
            <person name="Raj R."/>
            <person name="Reid J."/>
            <person name="Rouhana J."/>
            <person name="Saada N."/>
            <person name="Shang Y."/>
            <person name="Simmons D."/>
            <person name="Thornton R."/>
            <person name="Warren J."/>
            <person name="Weissenberger G."/>
            <person name="Zhang J."/>
            <person name="Zhang L."/>
            <person name="Zhou C."/>
            <person name="Zhu D."/>
            <person name="Muzny D."/>
            <person name="Worley K."/>
            <person name="Gibbs R."/>
        </authorList>
    </citation>
    <scope>NUCLEOTIDE SEQUENCE [LARGE SCALE GENOMIC DNA]</scope>
    <source>
        <strain evidence="1 2">ATCC 49957</strain>
    </source>
</reference>
<gene>
    <name evidence="1" type="ORF">HMPREF0731_1588</name>
</gene>
<sequence length="93" mass="10280">MAMNALHVSLMVCRRARTSAEGLMRDMTGSRLWPLALMGWLAAYPPVGKDARAETVPGFEEPETTRCRAATGGERTAWLRAARQRYAAMPAEQ</sequence>
<comment type="caution">
    <text evidence="1">The sequence shown here is derived from an EMBL/GenBank/DDBJ whole genome shotgun (WGS) entry which is preliminary data.</text>
</comment>
<dbReference type="AlphaFoldDB" id="D5RKH8"/>
<evidence type="ECO:0000313" key="1">
    <source>
        <dbReference type="EMBL" id="EFH12183.1"/>
    </source>
</evidence>
<feature type="non-terminal residue" evidence="1">
    <location>
        <position position="93"/>
    </location>
</feature>
<name>D5RKH8_9PROT</name>
<evidence type="ECO:0000313" key="2">
    <source>
        <dbReference type="Proteomes" id="UP000005324"/>
    </source>
</evidence>
<dbReference type="EMBL" id="ADVL01000267">
    <property type="protein sequence ID" value="EFH12183.1"/>
    <property type="molecule type" value="Genomic_DNA"/>
</dbReference>
<protein>
    <submittedName>
        <fullName evidence="1">Uncharacterized protein</fullName>
    </submittedName>
</protein>
<keyword evidence="2" id="KW-1185">Reference proteome</keyword>
<organism evidence="1 2">
    <name type="scientific">Pseudoroseomonas cervicalis ATCC 49957</name>
    <dbReference type="NCBI Taxonomy" id="525371"/>
    <lineage>
        <taxon>Bacteria</taxon>
        <taxon>Pseudomonadati</taxon>
        <taxon>Pseudomonadota</taxon>
        <taxon>Alphaproteobacteria</taxon>
        <taxon>Acetobacterales</taxon>
        <taxon>Roseomonadaceae</taxon>
        <taxon>Roseomonas</taxon>
    </lineage>
</organism>
<proteinExistence type="predicted"/>
<accession>D5RKH8</accession>
<dbReference type="Proteomes" id="UP000005324">
    <property type="component" value="Unassembled WGS sequence"/>
</dbReference>